<evidence type="ECO:0000256" key="1">
    <source>
        <dbReference type="SAM" id="MobiDB-lite"/>
    </source>
</evidence>
<accession>A0A0D0C3P7</accession>
<evidence type="ECO:0000313" key="3">
    <source>
        <dbReference type="EMBL" id="KIK56989.1"/>
    </source>
</evidence>
<dbReference type="Proteomes" id="UP000053593">
    <property type="component" value="Unassembled WGS sequence"/>
</dbReference>
<gene>
    <name evidence="3" type="ORF">GYMLUDRAFT_75815</name>
</gene>
<feature type="signal peptide" evidence="2">
    <location>
        <begin position="1"/>
        <end position="24"/>
    </location>
</feature>
<keyword evidence="2" id="KW-0732">Signal</keyword>
<name>A0A0D0C3P7_9AGAR</name>
<sequence length="174" mass="18748">MYFPSTFLHLFFLFILGIFSTTSAIPAPIHDVEARDTLYARAPPTITVINPKDSTKAVANDDHAKTGIVELLNEAAEAKKIIPIAPVLASKVKWPKEGLKESADANGFLTFEVQIKQGSEKHNYRGVSYGPGKASQGRVVDADENVQITGATPSLKKKPKSDNLRGQGEGSGTQ</sequence>
<organism evidence="3 4">
    <name type="scientific">Collybiopsis luxurians FD-317 M1</name>
    <dbReference type="NCBI Taxonomy" id="944289"/>
    <lineage>
        <taxon>Eukaryota</taxon>
        <taxon>Fungi</taxon>
        <taxon>Dikarya</taxon>
        <taxon>Basidiomycota</taxon>
        <taxon>Agaricomycotina</taxon>
        <taxon>Agaricomycetes</taxon>
        <taxon>Agaricomycetidae</taxon>
        <taxon>Agaricales</taxon>
        <taxon>Marasmiineae</taxon>
        <taxon>Omphalotaceae</taxon>
        <taxon>Collybiopsis</taxon>
        <taxon>Collybiopsis luxurians</taxon>
    </lineage>
</organism>
<dbReference type="HOGENOM" id="CLU_1540248_0_0_1"/>
<evidence type="ECO:0000313" key="4">
    <source>
        <dbReference type="Proteomes" id="UP000053593"/>
    </source>
</evidence>
<feature type="region of interest" description="Disordered" evidence="1">
    <location>
        <begin position="122"/>
        <end position="174"/>
    </location>
</feature>
<proteinExistence type="predicted"/>
<protein>
    <submittedName>
        <fullName evidence="3">Uncharacterized protein</fullName>
    </submittedName>
</protein>
<dbReference type="AlphaFoldDB" id="A0A0D0C3P7"/>
<evidence type="ECO:0000256" key="2">
    <source>
        <dbReference type="SAM" id="SignalP"/>
    </source>
</evidence>
<reference evidence="3 4" key="1">
    <citation type="submission" date="2014-04" db="EMBL/GenBank/DDBJ databases">
        <title>Evolutionary Origins and Diversification of the Mycorrhizal Mutualists.</title>
        <authorList>
            <consortium name="DOE Joint Genome Institute"/>
            <consortium name="Mycorrhizal Genomics Consortium"/>
            <person name="Kohler A."/>
            <person name="Kuo A."/>
            <person name="Nagy L.G."/>
            <person name="Floudas D."/>
            <person name="Copeland A."/>
            <person name="Barry K.W."/>
            <person name="Cichocki N."/>
            <person name="Veneault-Fourrey C."/>
            <person name="LaButti K."/>
            <person name="Lindquist E.A."/>
            <person name="Lipzen A."/>
            <person name="Lundell T."/>
            <person name="Morin E."/>
            <person name="Murat C."/>
            <person name="Riley R."/>
            <person name="Ohm R."/>
            <person name="Sun H."/>
            <person name="Tunlid A."/>
            <person name="Henrissat B."/>
            <person name="Grigoriev I.V."/>
            <person name="Hibbett D.S."/>
            <person name="Martin F."/>
        </authorList>
    </citation>
    <scope>NUCLEOTIDE SEQUENCE [LARGE SCALE GENOMIC DNA]</scope>
    <source>
        <strain evidence="3 4">FD-317 M1</strain>
    </source>
</reference>
<feature type="chain" id="PRO_5002208124" evidence="2">
    <location>
        <begin position="25"/>
        <end position="174"/>
    </location>
</feature>
<dbReference type="EMBL" id="KN834793">
    <property type="protein sequence ID" value="KIK56989.1"/>
    <property type="molecule type" value="Genomic_DNA"/>
</dbReference>
<keyword evidence="4" id="KW-1185">Reference proteome</keyword>